<keyword evidence="3" id="KW-1185">Reference proteome</keyword>
<reference evidence="3" key="1">
    <citation type="journal article" date="2019" name="Int. J. Syst. Evol. Microbiol.">
        <title>The Global Catalogue of Microorganisms (GCM) 10K type strain sequencing project: providing services to taxonomists for standard genome sequencing and annotation.</title>
        <authorList>
            <consortium name="The Broad Institute Genomics Platform"/>
            <consortium name="The Broad Institute Genome Sequencing Center for Infectious Disease"/>
            <person name="Wu L."/>
            <person name="Ma J."/>
        </authorList>
    </citation>
    <scope>NUCLEOTIDE SEQUENCE [LARGE SCALE GENOMIC DNA]</scope>
    <source>
        <strain evidence="3">JCM 10649</strain>
    </source>
</reference>
<comment type="caution">
    <text evidence="2">The sequence shown here is derived from an EMBL/GenBank/DDBJ whole genome shotgun (WGS) entry which is preliminary data.</text>
</comment>
<evidence type="ECO:0000259" key="1">
    <source>
        <dbReference type="Pfam" id="PF21806"/>
    </source>
</evidence>
<protein>
    <recommendedName>
        <fullName evidence="1">DUF6879 domain-containing protein</fullName>
    </recommendedName>
</protein>
<dbReference type="RefSeq" id="WP_344094116.1">
    <property type="nucleotide sequence ID" value="NZ_BAAAHB010000063.1"/>
</dbReference>
<evidence type="ECO:0000313" key="3">
    <source>
        <dbReference type="Proteomes" id="UP001499895"/>
    </source>
</evidence>
<organism evidence="2 3">
    <name type="scientific">Streptomyces stramineus</name>
    <dbReference type="NCBI Taxonomy" id="173861"/>
    <lineage>
        <taxon>Bacteria</taxon>
        <taxon>Bacillati</taxon>
        <taxon>Actinomycetota</taxon>
        <taxon>Actinomycetes</taxon>
        <taxon>Kitasatosporales</taxon>
        <taxon>Streptomycetaceae</taxon>
        <taxon>Streptomyces</taxon>
    </lineage>
</organism>
<name>A0ABP3KGU8_9ACTN</name>
<gene>
    <name evidence="2" type="ORF">GCM10009544_47150</name>
</gene>
<sequence length="174" mass="20337">MDLITSAERDKLFESFERDAFHLELRDDYGSPVEDTPYARWQRGEPDRYAWLDPWMTLMKRVTGQGKTVRRVRVISEPHSQYVRWEHSLTRLNIEAGEDIRWLPRHQVPGSLIFPVSGNDWWLYDDRLLAIGHFSEDGRVLGSELIDDPATVAECVKVRDTLWSAAIPHSEYKP</sequence>
<dbReference type="EMBL" id="BAAAHB010000063">
    <property type="protein sequence ID" value="GAA0479728.1"/>
    <property type="molecule type" value="Genomic_DNA"/>
</dbReference>
<proteinExistence type="predicted"/>
<dbReference type="Pfam" id="PF21806">
    <property type="entry name" value="DUF6879"/>
    <property type="match status" value="1"/>
</dbReference>
<feature type="domain" description="DUF6879" evidence="1">
    <location>
        <begin position="8"/>
        <end position="173"/>
    </location>
</feature>
<dbReference type="InterPro" id="IPR049244">
    <property type="entry name" value="DUF6879"/>
</dbReference>
<evidence type="ECO:0000313" key="2">
    <source>
        <dbReference type="EMBL" id="GAA0479728.1"/>
    </source>
</evidence>
<accession>A0ABP3KGU8</accession>
<dbReference type="Proteomes" id="UP001499895">
    <property type="component" value="Unassembled WGS sequence"/>
</dbReference>